<dbReference type="PIRSF" id="PIRSF028944">
    <property type="entry name" value="Beta_gluc_GBA2"/>
    <property type="match status" value="1"/>
</dbReference>
<dbReference type="InterPro" id="IPR014551">
    <property type="entry name" value="B_Glucosidase_GBA2-typ"/>
</dbReference>
<comment type="function">
    <text evidence="1">Non-lysosomal glucosylceramidase that catalyzes the hydrolysis of glucosylceramide (GlcCer) to free glucose and ceramide.</text>
</comment>
<dbReference type="Pfam" id="PF04685">
    <property type="entry name" value="DUF608"/>
    <property type="match status" value="1"/>
</dbReference>
<organism evidence="4">
    <name type="scientific">Nyssomyia neivai</name>
    <dbReference type="NCBI Taxonomy" id="330878"/>
    <lineage>
        <taxon>Eukaryota</taxon>
        <taxon>Metazoa</taxon>
        <taxon>Ecdysozoa</taxon>
        <taxon>Arthropoda</taxon>
        <taxon>Hexapoda</taxon>
        <taxon>Insecta</taxon>
        <taxon>Pterygota</taxon>
        <taxon>Neoptera</taxon>
        <taxon>Endopterygota</taxon>
        <taxon>Diptera</taxon>
        <taxon>Nematocera</taxon>
        <taxon>Psychodoidea</taxon>
        <taxon>Psychodidae</taxon>
        <taxon>Nyssomyia</taxon>
    </lineage>
</organism>
<dbReference type="Pfam" id="PF12215">
    <property type="entry name" value="Glyco_hydr_116N"/>
    <property type="match status" value="1"/>
</dbReference>
<keyword evidence="1" id="KW-0326">Glycosidase</keyword>
<protein>
    <recommendedName>
        <fullName evidence="1">Non-lysosomal glucosylceramidase</fullName>
        <shortName evidence="1">NLGase</shortName>
        <ecNumber evidence="1">3.2.1.45</ecNumber>
    </recommendedName>
</protein>
<proteinExistence type="inferred from homology"/>
<dbReference type="PANTHER" id="PTHR12654">
    <property type="entry name" value="BILE ACID BETA-GLUCOSIDASE-RELATED"/>
    <property type="match status" value="1"/>
</dbReference>
<comment type="similarity">
    <text evidence="1">Belongs to the non-lysosomal glucosylceramidase family.</text>
</comment>
<dbReference type="GO" id="GO:0004348">
    <property type="term" value="F:glucosylceramidase activity"/>
    <property type="evidence" value="ECO:0007669"/>
    <property type="project" value="UniProtKB-EC"/>
</dbReference>
<keyword evidence="1" id="KW-0378">Hydrolase</keyword>
<dbReference type="Gene3D" id="1.50.10.10">
    <property type="match status" value="1"/>
</dbReference>
<dbReference type="GO" id="GO:0005975">
    <property type="term" value="P:carbohydrate metabolic process"/>
    <property type="evidence" value="ECO:0007669"/>
    <property type="project" value="InterPro"/>
</dbReference>
<evidence type="ECO:0000259" key="3">
    <source>
        <dbReference type="Pfam" id="PF12215"/>
    </source>
</evidence>
<reference evidence="4" key="1">
    <citation type="submission" date="2016-12" db="EMBL/GenBank/DDBJ databases">
        <title>An insight into the sialome and mialome of the sand fly, Nyssomyia neivai.</title>
        <authorList>
            <person name="Sebastian V."/>
            <person name="Goulart T.M."/>
            <person name="Oliveira W."/>
            <person name="Calvo E."/>
            <person name="Oliveira L.F."/>
            <person name="Pinto M.C."/>
            <person name="Rosselino A.M."/>
            <person name="Ribeiro J.M."/>
        </authorList>
    </citation>
    <scope>NUCLEOTIDE SEQUENCE</scope>
</reference>
<sequence>MDCVSVQSTYDLKQYSSVPAYGLKLNFNHIFPEKRHQNIRPSLRQTIPLLPLFYRYLSYYWKVNREGRQCLMDYYDMQHSKCIYGTPIGGIGSGTIGRGFAGEFCRFSLKPGLYEYNTVVADQFFVTIRDENDQTIFQSLLSTYARPKNPLNAWENNLDPTKCNYTALYPRSWSEIDLTQYGIKLIGRQVSPIIPHDYKDTSLPCAVFVWTAENVCDKDRKVSITFSFKNGTGTKKQDAEGNPTTFPFGEGSAKGVAIKQKIAGMECTYNLACKVAAGVTITRCHKFDPNGSGEKLWNDLKETGKLSDKSVDENLKAKDVGVAINGEIALKPEGTGDVEFCLVWDMPIVNFGKKLKQYSRYYTKHFGNSGEGGPRIADYALTNYHKWEQQIDAWQRPILEDADLPDWYKSAIFNELYFISDGGTCWFSIDPNDDLSFDDPRIAYGRFAYLEGHEYRMFNTYDVHFYASHAIANLWPNLQVSLQYDFRDSIFAEISEPRKCLYDGKVSPRKAKNSVPHDLGDPWEEPYILPNSYPIHDVAEWKDLNTKFVLQVYRDYHVLSELAQANAENASKFSSIEFIDKESLFEMYAHDNRHRMSPDDKANRKSASMYINETNGKVYLMDALVYLKAMYPACKAVMAKSVEWDHDGDGLIENSKSPDQTYDSWVMDGPSSYCGSLWLASLHCMAIMANKMDQPDECVKYSDMLEKGKRSFEEKLWNGSFYKFDTAPGNKDTIMSDQLCGHWYLKSCGFDYELFPKENVRSALKVIFDNNVKRFCNGSLGAVNGYIQAAQPEKGHPDWTTIQSEEAWTGVTYGLAALMIHEGMFEEGFATAGGLYKTLSERIGMNFETPEALYAERYYRAIGYMRPLSIWGMQMAWERRKQIRD</sequence>
<dbReference type="AlphaFoldDB" id="A0A1L8E2K8"/>
<comment type="catalytic activity">
    <reaction evidence="1">
        <text>a beta-D-glucosyl-(1&lt;-&gt;1')-N-acylsphing-4-enine + H2O = an N-acylsphing-4-enine + D-glucose</text>
        <dbReference type="Rhea" id="RHEA:13269"/>
        <dbReference type="ChEBI" id="CHEBI:4167"/>
        <dbReference type="ChEBI" id="CHEBI:15377"/>
        <dbReference type="ChEBI" id="CHEBI:22801"/>
        <dbReference type="ChEBI" id="CHEBI:52639"/>
        <dbReference type="EC" id="3.2.1.45"/>
    </reaction>
</comment>
<keyword evidence="1" id="KW-0472">Membrane</keyword>
<dbReference type="EMBL" id="GFDF01001349">
    <property type="protein sequence ID" value="JAV12735.1"/>
    <property type="molecule type" value="Transcribed_RNA"/>
</dbReference>
<feature type="domain" description="Glycosyl-hydrolase family 116 catalytic region" evidence="2">
    <location>
        <begin position="445"/>
        <end position="873"/>
    </location>
</feature>
<dbReference type="EC" id="3.2.1.45" evidence="1"/>
<dbReference type="InterPro" id="IPR006775">
    <property type="entry name" value="GH116_catalytic"/>
</dbReference>
<accession>A0A1L8E2K8</accession>
<feature type="domain" description="Glycosyl-hydrolase family 116 N-terminal" evidence="3">
    <location>
        <begin position="85"/>
        <end position="387"/>
    </location>
</feature>
<evidence type="ECO:0000313" key="4">
    <source>
        <dbReference type="EMBL" id="JAV12735.1"/>
    </source>
</evidence>
<dbReference type="SUPFAM" id="SSF48208">
    <property type="entry name" value="Six-hairpin glycosidases"/>
    <property type="match status" value="1"/>
</dbReference>
<evidence type="ECO:0000256" key="1">
    <source>
        <dbReference type="PIRNR" id="PIRNR028944"/>
    </source>
</evidence>
<dbReference type="GO" id="GO:0008422">
    <property type="term" value="F:beta-glucosidase activity"/>
    <property type="evidence" value="ECO:0007669"/>
    <property type="project" value="TreeGrafter"/>
</dbReference>
<keyword evidence="1" id="KW-0443">Lipid metabolism</keyword>
<dbReference type="InterPro" id="IPR024462">
    <property type="entry name" value="GH116_N"/>
</dbReference>
<dbReference type="PANTHER" id="PTHR12654:SF0">
    <property type="entry name" value="NON-LYSOSOMAL GLUCOSYLCERAMIDASE"/>
    <property type="match status" value="1"/>
</dbReference>
<dbReference type="InterPro" id="IPR012341">
    <property type="entry name" value="6hp_glycosidase-like_sf"/>
</dbReference>
<dbReference type="GO" id="GO:0016020">
    <property type="term" value="C:membrane"/>
    <property type="evidence" value="ECO:0007669"/>
    <property type="project" value="InterPro"/>
</dbReference>
<dbReference type="FunFam" id="1.50.10.10:FF:000041">
    <property type="entry name" value="Non-lysosomal glucosylceramidase"/>
    <property type="match status" value="1"/>
</dbReference>
<name>A0A1L8E2K8_9DIPT</name>
<dbReference type="GO" id="GO:0006680">
    <property type="term" value="P:glucosylceramide catabolic process"/>
    <property type="evidence" value="ECO:0007669"/>
    <property type="project" value="InterPro"/>
</dbReference>
<evidence type="ECO:0000259" key="2">
    <source>
        <dbReference type="Pfam" id="PF04685"/>
    </source>
</evidence>
<dbReference type="InterPro" id="IPR008928">
    <property type="entry name" value="6-hairpin_glycosidase_sf"/>
</dbReference>
<dbReference type="InterPro" id="IPR052566">
    <property type="entry name" value="Non-lysos_glucosylceramidase"/>
</dbReference>